<evidence type="ECO:0000313" key="1">
    <source>
        <dbReference type="EMBL" id="NDY94535.1"/>
    </source>
</evidence>
<proteinExistence type="predicted"/>
<gene>
    <name evidence="1" type="ORF">G3I74_02155</name>
</gene>
<sequence length="61" mass="6596">MKRIALVLVVVVLLPACGGSDSEPADLLAPQREALERAEGVEQALDEAAERQRRRIDEQGG</sequence>
<reference evidence="1 2" key="1">
    <citation type="submission" date="2020-02" db="EMBL/GenBank/DDBJ databases">
        <authorList>
            <person name="Zhang X.-Y."/>
        </authorList>
    </citation>
    <scope>NUCLEOTIDE SEQUENCE [LARGE SCALE GENOMIC DNA]</scope>
    <source>
        <strain evidence="1 2">C33</strain>
    </source>
</reference>
<dbReference type="Proteomes" id="UP000484885">
    <property type="component" value="Unassembled WGS sequence"/>
</dbReference>
<evidence type="ECO:0000313" key="2">
    <source>
        <dbReference type="Proteomes" id="UP000484885"/>
    </source>
</evidence>
<comment type="caution">
    <text evidence="1">The sequence shown here is derived from an EMBL/GenBank/DDBJ whole genome shotgun (WGS) entry which is preliminary data.</text>
</comment>
<dbReference type="AlphaFoldDB" id="A0A845V3G5"/>
<dbReference type="EMBL" id="JAAGSC010000031">
    <property type="protein sequence ID" value="NDY94535.1"/>
    <property type="molecule type" value="Genomic_DNA"/>
</dbReference>
<organism evidence="1 2">
    <name type="scientific">Wenzhouxiangella limi</name>
    <dbReference type="NCBI Taxonomy" id="2707351"/>
    <lineage>
        <taxon>Bacteria</taxon>
        <taxon>Pseudomonadati</taxon>
        <taxon>Pseudomonadota</taxon>
        <taxon>Gammaproteobacteria</taxon>
        <taxon>Chromatiales</taxon>
        <taxon>Wenzhouxiangellaceae</taxon>
        <taxon>Wenzhouxiangella</taxon>
    </lineage>
</organism>
<dbReference type="RefSeq" id="WP_164209849.1">
    <property type="nucleotide sequence ID" value="NZ_JAAGSC010000031.1"/>
</dbReference>
<accession>A0A845V3G5</accession>
<protein>
    <submittedName>
        <fullName evidence="1">Uncharacterized protein</fullName>
    </submittedName>
</protein>
<keyword evidence="2" id="KW-1185">Reference proteome</keyword>
<name>A0A845V3G5_9GAMM</name>